<dbReference type="EMBL" id="UFYW01000001">
    <property type="protein sequence ID" value="STD84281.1"/>
    <property type="molecule type" value="Genomic_DNA"/>
</dbReference>
<evidence type="ECO:0000313" key="3">
    <source>
        <dbReference type="Proteomes" id="UP000254807"/>
    </source>
</evidence>
<keyword evidence="3" id="KW-1185">Reference proteome</keyword>
<dbReference type="Gene3D" id="1.10.3390.10">
    <property type="entry name" value="YejL-like"/>
    <property type="match status" value="1"/>
</dbReference>
<feature type="region of interest" description="Disordered" evidence="1">
    <location>
        <begin position="67"/>
        <end position="90"/>
    </location>
</feature>
<dbReference type="AlphaFoldDB" id="A0A376H0H4"/>
<dbReference type="OrthoDB" id="2665494at2"/>
<proteinExistence type="predicted"/>
<gene>
    <name evidence="2" type="ORF">NCTC12360_02810</name>
</gene>
<dbReference type="RefSeq" id="WP_051661462.1">
    <property type="nucleotide sequence ID" value="NZ_JANKAM010000041.1"/>
</dbReference>
<evidence type="ECO:0000256" key="1">
    <source>
        <dbReference type="SAM" id="MobiDB-lite"/>
    </source>
</evidence>
<evidence type="ECO:0000313" key="2">
    <source>
        <dbReference type="EMBL" id="STD84281.1"/>
    </source>
</evidence>
<dbReference type="Proteomes" id="UP000254807">
    <property type="component" value="Unassembled WGS sequence"/>
</dbReference>
<reference evidence="2 3" key="1">
    <citation type="submission" date="2018-06" db="EMBL/GenBank/DDBJ databases">
        <authorList>
            <consortium name="Pathogen Informatics"/>
            <person name="Doyle S."/>
        </authorList>
    </citation>
    <scope>NUCLEOTIDE SEQUENCE [LARGE SCALE GENOMIC DNA]</scope>
    <source>
        <strain evidence="2 3">NCTC12360</strain>
    </source>
</reference>
<accession>A0A376H0H4</accession>
<organism evidence="2 3">
    <name type="scientific">Enterococcus gallinarum</name>
    <dbReference type="NCBI Taxonomy" id="1353"/>
    <lineage>
        <taxon>Bacteria</taxon>
        <taxon>Bacillati</taxon>
        <taxon>Bacillota</taxon>
        <taxon>Bacilli</taxon>
        <taxon>Lactobacillales</taxon>
        <taxon>Enterococcaceae</taxon>
        <taxon>Enterococcus</taxon>
    </lineage>
</organism>
<dbReference type="SUPFAM" id="SSF160459">
    <property type="entry name" value="BLRF2-like"/>
    <property type="match status" value="1"/>
</dbReference>
<sequence>MQIKAPNKSYTGESFGVMFQHGIGKTDDPWLISRFKEKGFIVEEEPEEVNTADLEKQIAKLEAENKALKKQVKESKKDTTDAAAKKEDGK</sequence>
<name>A0A376H0H4_ENTGA</name>
<protein>
    <submittedName>
        <fullName evidence="2">Uncharacterized protein</fullName>
    </submittedName>
</protein>